<reference evidence="1 2" key="1">
    <citation type="submission" date="2015-01" db="EMBL/GenBank/DDBJ databases">
        <title>The Genome Sequence of Ochroconis gallopava CBS43764.</title>
        <authorList>
            <consortium name="The Broad Institute Genomics Platform"/>
            <person name="Cuomo C."/>
            <person name="de Hoog S."/>
            <person name="Gorbushina A."/>
            <person name="Stielow B."/>
            <person name="Teixiera M."/>
            <person name="Abouelleil A."/>
            <person name="Chapman S.B."/>
            <person name="Priest M."/>
            <person name="Young S.K."/>
            <person name="Wortman J."/>
            <person name="Nusbaum C."/>
            <person name="Birren B."/>
        </authorList>
    </citation>
    <scope>NUCLEOTIDE SEQUENCE [LARGE SCALE GENOMIC DNA]</scope>
    <source>
        <strain evidence="1 2">CBS 43764</strain>
    </source>
</reference>
<name>A0A0D2AU34_9PEZI</name>
<dbReference type="EMBL" id="KN847548">
    <property type="protein sequence ID" value="KIW02639.1"/>
    <property type="molecule type" value="Genomic_DNA"/>
</dbReference>
<gene>
    <name evidence="1" type="ORF">PV09_06079</name>
</gene>
<protein>
    <recommendedName>
        <fullName evidence="3">Myb-like domain-containing protein</fullName>
    </recommendedName>
</protein>
<accession>A0A0D2AU34</accession>
<dbReference type="OrthoDB" id="3439209at2759"/>
<dbReference type="STRING" id="253628.A0A0D2AU34"/>
<evidence type="ECO:0000313" key="2">
    <source>
        <dbReference type="Proteomes" id="UP000053259"/>
    </source>
</evidence>
<proteinExistence type="predicted"/>
<dbReference type="HOGENOM" id="CLU_578969_0_0_1"/>
<organism evidence="1 2">
    <name type="scientific">Verruconis gallopava</name>
    <dbReference type="NCBI Taxonomy" id="253628"/>
    <lineage>
        <taxon>Eukaryota</taxon>
        <taxon>Fungi</taxon>
        <taxon>Dikarya</taxon>
        <taxon>Ascomycota</taxon>
        <taxon>Pezizomycotina</taxon>
        <taxon>Dothideomycetes</taxon>
        <taxon>Pleosporomycetidae</taxon>
        <taxon>Venturiales</taxon>
        <taxon>Sympoventuriaceae</taxon>
        <taxon>Verruconis</taxon>
    </lineage>
</organism>
<dbReference type="RefSeq" id="XP_016212508.1">
    <property type="nucleotide sequence ID" value="XM_016359672.1"/>
</dbReference>
<dbReference type="InParanoid" id="A0A0D2AU34"/>
<dbReference type="GeneID" id="27314052"/>
<keyword evidence="2" id="KW-1185">Reference proteome</keyword>
<sequence length="472" mass="52928">MRYDPLSTLSADEQYHKFHDACPPYYNYKSSQLTLETFLHQPDHILQNATSALPTPSPSDISFLWNQSQTPAYATSHAPFKTSLPSVVSQQTELARYQDEMEETLLGVERVDQTKVCQGMALNTFPNSWSMNHEEYNKKAAYSMSGSSRSLANSPVGVELCMSDLHNHQNPTWPLISTHHESADAIPISQSAGIIQNHLLGSDGLSWSSEDTGSMTSRLSTAITGSFSGHTYESGQSRFSYRHLNQTTERSTAHWVADGSTSLKDIDEVHLRSQGGDNHNSLSNLQTEQIHTIDQSLALPHSPFGSSHVGDRPPMGYMQGTTSRHGGPPVMTMSCPMNSVDRDRILLECRAHGMSYKDIKRKYDFAEAESTLRGRHRTLTKDKKQRVRKPEWTPLDCRLLKEAVAHFVGSDRKMKQTRTEDDVSRLNIPWKEVCAYIVAHGGTYEFGYATAKKKFIALLEQDRDSATHASFR</sequence>
<evidence type="ECO:0008006" key="3">
    <source>
        <dbReference type="Google" id="ProtNLM"/>
    </source>
</evidence>
<dbReference type="AlphaFoldDB" id="A0A0D2AU34"/>
<dbReference type="Proteomes" id="UP000053259">
    <property type="component" value="Unassembled WGS sequence"/>
</dbReference>
<evidence type="ECO:0000313" key="1">
    <source>
        <dbReference type="EMBL" id="KIW02639.1"/>
    </source>
</evidence>
<dbReference type="VEuPathDB" id="FungiDB:PV09_06079"/>